<gene>
    <name evidence="2" type="ORF">FGM00_17060</name>
</gene>
<proteinExistence type="predicted"/>
<evidence type="ECO:0000313" key="3">
    <source>
        <dbReference type="Proteomes" id="UP000310017"/>
    </source>
</evidence>
<feature type="transmembrane region" description="Helical" evidence="1">
    <location>
        <begin position="321"/>
        <end position="340"/>
    </location>
</feature>
<dbReference type="Pfam" id="PF13687">
    <property type="entry name" value="DUF4153"/>
    <property type="match status" value="1"/>
</dbReference>
<dbReference type="RefSeq" id="WP_138854077.1">
    <property type="nucleotide sequence ID" value="NZ_CP040710.1"/>
</dbReference>
<feature type="transmembrane region" description="Helical" evidence="1">
    <location>
        <begin position="347"/>
        <end position="365"/>
    </location>
</feature>
<feature type="transmembrane region" description="Helical" evidence="1">
    <location>
        <begin position="254"/>
        <end position="274"/>
    </location>
</feature>
<feature type="transmembrane region" description="Helical" evidence="1">
    <location>
        <begin position="79"/>
        <end position="97"/>
    </location>
</feature>
<feature type="transmembrane region" description="Helical" evidence="1">
    <location>
        <begin position="182"/>
        <end position="200"/>
    </location>
</feature>
<keyword evidence="3" id="KW-1185">Reference proteome</keyword>
<feature type="transmembrane region" description="Helical" evidence="1">
    <location>
        <begin position="286"/>
        <end position="309"/>
    </location>
</feature>
<evidence type="ECO:0000313" key="2">
    <source>
        <dbReference type="EMBL" id="QCX01740.1"/>
    </source>
</evidence>
<sequence>MRLFSLSEITGKAQNAIKRFPVTLVWAICGTLFCIVVVNDGSRDLFDDYSAVFLTLVLGISWLIGMQFLLEQTARPKKWIWLKAVILLLLFAFYWHLPDSFRIENEPEYLLRFFLYGIAGHLFVLFAPFLFNWNKEAYWNYLKSIGTAILRSGFFSGVLFLGLVLALVAIDALFDAKIDGKRYGQLFIFCLGIVNTWIYLSDFPKSIQQDTTIIFNKALEVFVKYILIPLVLLYLAILYAYGGKILLEWELPKGWVSYLVTALALLGFVVQIIINPVQKTMKSWTIRVFHPFFYILLLPLVALLFVAIYRRVSDYGITENRYFVIVLAFWILGMALYLLLAKNRRLILLPFSLFLIALLTSFGYWSAVSVSLRSQFGQFQNVLESVKANENVSSPEQHEQLRSILEYMYNRRALSKLDPITNMAMEETFVDTTDGKLYGYRWFNTRRVLDSLGISIDPEALNPDGEYGIPYNYFDNEYAMEQSYRIGDFDYFMPLQLNRYTEKTISLGSISAQYDNSRNTLIFIESIDSTEVFELSLREKLLELTKFNSQLPKEAYDQLTLNFKNERILGKLIFKDLSYNIKNDSISLDHSRAYLFLKLR</sequence>
<keyword evidence="1" id="KW-1133">Transmembrane helix</keyword>
<dbReference type="EMBL" id="CP040710">
    <property type="protein sequence ID" value="QCX01740.1"/>
    <property type="molecule type" value="Genomic_DNA"/>
</dbReference>
<feature type="transmembrane region" description="Helical" evidence="1">
    <location>
        <begin position="50"/>
        <end position="70"/>
    </location>
</feature>
<keyword evidence="1" id="KW-0472">Membrane</keyword>
<keyword evidence="1" id="KW-0812">Transmembrane</keyword>
<dbReference type="KEGG" id="asag:FGM00_17060"/>
<dbReference type="OrthoDB" id="9809196at2"/>
<feature type="transmembrane region" description="Helical" evidence="1">
    <location>
        <begin position="152"/>
        <end position="170"/>
    </location>
</feature>
<accession>A0A5B7SY99</accession>
<organism evidence="2 3">
    <name type="scientific">Aggregatimonas sangjinii</name>
    <dbReference type="NCBI Taxonomy" id="2583587"/>
    <lineage>
        <taxon>Bacteria</taxon>
        <taxon>Pseudomonadati</taxon>
        <taxon>Bacteroidota</taxon>
        <taxon>Flavobacteriia</taxon>
        <taxon>Flavobacteriales</taxon>
        <taxon>Flavobacteriaceae</taxon>
        <taxon>Aggregatimonas</taxon>
    </lineage>
</organism>
<dbReference type="AlphaFoldDB" id="A0A5B7SY99"/>
<feature type="transmembrane region" description="Helical" evidence="1">
    <location>
        <begin position="20"/>
        <end position="38"/>
    </location>
</feature>
<evidence type="ECO:0000256" key="1">
    <source>
        <dbReference type="SAM" id="Phobius"/>
    </source>
</evidence>
<reference evidence="2 3" key="1">
    <citation type="submission" date="2019-05" db="EMBL/GenBank/DDBJ databases">
        <title>Genome sequencing of F202Z8.</title>
        <authorList>
            <person name="Kwon Y.M."/>
        </authorList>
    </citation>
    <scope>NUCLEOTIDE SEQUENCE [LARGE SCALE GENOMIC DNA]</scope>
    <source>
        <strain evidence="2 3">F202Z8</strain>
    </source>
</reference>
<dbReference type="Proteomes" id="UP000310017">
    <property type="component" value="Chromosome"/>
</dbReference>
<dbReference type="InterPro" id="IPR025291">
    <property type="entry name" value="DUF4153"/>
</dbReference>
<name>A0A5B7SY99_9FLAO</name>
<feature type="transmembrane region" description="Helical" evidence="1">
    <location>
        <begin position="221"/>
        <end position="242"/>
    </location>
</feature>
<feature type="transmembrane region" description="Helical" evidence="1">
    <location>
        <begin position="109"/>
        <end position="131"/>
    </location>
</feature>
<protein>
    <submittedName>
        <fullName evidence="2">DUF4153 domain-containing protein</fullName>
    </submittedName>
</protein>